<evidence type="ECO:0000256" key="4">
    <source>
        <dbReference type="ARBA" id="ARBA00022490"/>
    </source>
</evidence>
<dbReference type="SUPFAM" id="SSF51161">
    <property type="entry name" value="Trimeric LpxA-like enzymes"/>
    <property type="match status" value="1"/>
</dbReference>
<reference evidence="16" key="3">
    <citation type="submission" date="2025-04" db="UniProtKB">
        <authorList>
            <consortium name="RefSeq"/>
        </authorList>
    </citation>
    <scope>IDENTIFICATION</scope>
    <source>
        <strain evidence="16">CBS 781.70</strain>
    </source>
</reference>
<dbReference type="Gene3D" id="3.90.550.10">
    <property type="entry name" value="Spore Coat Polysaccharide Biosynthesis Protein SpsA, Chain A"/>
    <property type="match status" value="1"/>
</dbReference>
<dbReference type="GO" id="GO:0005085">
    <property type="term" value="F:guanyl-nucleotide exchange factor activity"/>
    <property type="evidence" value="ECO:0007669"/>
    <property type="project" value="InterPro"/>
</dbReference>
<keyword evidence="6" id="KW-0648">Protein biosynthesis</keyword>
<dbReference type="InterPro" id="IPR011004">
    <property type="entry name" value="Trimer_LpxA-like_sf"/>
</dbReference>
<feature type="compositionally biased region" description="Acidic residues" evidence="12">
    <location>
        <begin position="699"/>
        <end position="715"/>
    </location>
</feature>
<evidence type="ECO:0000259" key="13">
    <source>
        <dbReference type="PROSITE" id="PS51363"/>
    </source>
</evidence>
<dbReference type="PANTHER" id="PTHR45887:SF1">
    <property type="entry name" value="TRANSLATION INITIATION FACTOR EIF-2B SUBUNIT EPSILON"/>
    <property type="match status" value="1"/>
</dbReference>
<keyword evidence="15" id="KW-1185">Reference proteome</keyword>
<protein>
    <recommendedName>
        <fullName evidence="3">Mannose-1-phosphate guanyltransferase</fullName>
    </recommendedName>
    <alternativeName>
        <fullName evidence="8">GDP-mannose pyrophosphorylase</fullName>
    </alternativeName>
    <alternativeName>
        <fullName evidence="7">GTP-mannose-1-phosphate guanylyltransferase</fullName>
    </alternativeName>
    <alternativeName>
        <fullName evidence="9">Translation initiation factor eIF2B subunit epsilon</fullName>
    </alternativeName>
    <alternativeName>
        <fullName evidence="10">eIF2B GDP-GTP exchange factor subunit epsilon</fullName>
    </alternativeName>
</protein>
<dbReference type="GO" id="GO:0005851">
    <property type="term" value="C:eukaryotic translation initiation factor 2B complex"/>
    <property type="evidence" value="ECO:0007669"/>
    <property type="project" value="TreeGrafter"/>
</dbReference>
<dbReference type="InterPro" id="IPR005835">
    <property type="entry name" value="NTP_transferase_dom"/>
</dbReference>
<feature type="region of interest" description="Disordered" evidence="12">
    <location>
        <begin position="1"/>
        <end position="23"/>
    </location>
</feature>
<dbReference type="GeneID" id="54420731"/>
<feature type="region of interest" description="Disordered" evidence="12">
    <location>
        <begin position="494"/>
        <end position="533"/>
    </location>
</feature>
<evidence type="ECO:0000256" key="12">
    <source>
        <dbReference type="SAM" id="MobiDB-lite"/>
    </source>
</evidence>
<dbReference type="InterPro" id="IPR035543">
    <property type="entry name" value="eIF-2B_epsilon_N"/>
</dbReference>
<dbReference type="PROSITE" id="PS51363">
    <property type="entry name" value="W2"/>
    <property type="match status" value="1"/>
</dbReference>
<comment type="subcellular location">
    <subcellularLocation>
        <location evidence="1">Cytoplasm</location>
        <location evidence="1">Cytosol</location>
    </subcellularLocation>
</comment>
<feature type="region of interest" description="Disordered" evidence="12">
    <location>
        <begin position="436"/>
        <end position="460"/>
    </location>
</feature>
<evidence type="ECO:0000256" key="9">
    <source>
        <dbReference type="ARBA" id="ARBA00044144"/>
    </source>
</evidence>
<reference evidence="14 16" key="1">
    <citation type="submission" date="2020-01" db="EMBL/GenBank/DDBJ databases">
        <authorList>
            <consortium name="DOE Joint Genome Institute"/>
            <person name="Haridas S."/>
            <person name="Albert R."/>
            <person name="Binder M."/>
            <person name="Bloem J."/>
            <person name="Labutti K."/>
            <person name="Salamov A."/>
            <person name="Andreopoulos B."/>
            <person name="Baker S.E."/>
            <person name="Barry K."/>
            <person name="Bills G."/>
            <person name="Bluhm B.H."/>
            <person name="Cannon C."/>
            <person name="Castanera R."/>
            <person name="Culley D.E."/>
            <person name="Daum C."/>
            <person name="Ezra D."/>
            <person name="Gonzalez J.B."/>
            <person name="Henrissat B."/>
            <person name="Kuo A."/>
            <person name="Liang C."/>
            <person name="Lipzen A."/>
            <person name="Lutzoni F."/>
            <person name="Magnuson J."/>
            <person name="Mondo S."/>
            <person name="Nolan M."/>
            <person name="Ohm R."/>
            <person name="Pangilinan J."/>
            <person name="Park H.-J."/>
            <person name="Ramirez L."/>
            <person name="Alfaro M."/>
            <person name="Sun H."/>
            <person name="Tritt A."/>
            <person name="Yoshinaga Y."/>
            <person name="Zwiers L.-H."/>
            <person name="Turgeon B.G."/>
            <person name="Goodwin S.B."/>
            <person name="Spatafora J.W."/>
            <person name="Crous P.W."/>
            <person name="Grigoriev I.V."/>
        </authorList>
    </citation>
    <scope>NUCLEOTIDE SEQUENCE</scope>
    <source>
        <strain evidence="14 16">CBS 781.70</strain>
    </source>
</reference>
<dbReference type="OrthoDB" id="424572at2759"/>
<comment type="similarity">
    <text evidence="2">Belongs to the eIF-2B gamma/epsilon subunits family.</text>
</comment>
<dbReference type="InterPro" id="IPR044123">
    <property type="entry name" value="W2_eIF2B_epsilon"/>
</dbReference>
<evidence type="ECO:0000313" key="15">
    <source>
        <dbReference type="Proteomes" id="UP000504638"/>
    </source>
</evidence>
<dbReference type="Pfam" id="PF25084">
    <property type="entry name" value="LbH_EIF2B"/>
    <property type="match status" value="1"/>
</dbReference>
<evidence type="ECO:0000256" key="1">
    <source>
        <dbReference type="ARBA" id="ARBA00004514"/>
    </source>
</evidence>
<dbReference type="PANTHER" id="PTHR45887">
    <property type="entry name" value="TRANSLATION INITIATION FACTOR EIF-2B SUBUNIT EPSILON"/>
    <property type="match status" value="1"/>
</dbReference>
<feature type="compositionally biased region" description="Basic and acidic residues" evidence="12">
    <location>
        <begin position="9"/>
        <end position="18"/>
    </location>
</feature>
<reference evidence="16" key="2">
    <citation type="submission" date="2020-04" db="EMBL/GenBank/DDBJ databases">
        <authorList>
            <consortium name="NCBI Genome Project"/>
        </authorList>
    </citation>
    <scope>NUCLEOTIDE SEQUENCE</scope>
    <source>
        <strain evidence="16">CBS 781.70</strain>
    </source>
</reference>
<evidence type="ECO:0000256" key="8">
    <source>
        <dbReference type="ARBA" id="ARBA00031190"/>
    </source>
</evidence>
<dbReference type="Pfam" id="PF02020">
    <property type="entry name" value="W2"/>
    <property type="match status" value="1"/>
</dbReference>
<dbReference type="SUPFAM" id="SSF48371">
    <property type="entry name" value="ARM repeat"/>
    <property type="match status" value="1"/>
</dbReference>
<dbReference type="FunFam" id="3.90.550.10:FF:000066">
    <property type="entry name" value="Translation initiation factor eIF-2B subunit epsilon"/>
    <property type="match status" value="1"/>
</dbReference>
<organism evidence="14">
    <name type="scientific">Eremomyces bilateralis CBS 781.70</name>
    <dbReference type="NCBI Taxonomy" id="1392243"/>
    <lineage>
        <taxon>Eukaryota</taxon>
        <taxon>Fungi</taxon>
        <taxon>Dikarya</taxon>
        <taxon>Ascomycota</taxon>
        <taxon>Pezizomycotina</taxon>
        <taxon>Dothideomycetes</taxon>
        <taxon>Dothideomycetes incertae sedis</taxon>
        <taxon>Eremomycetales</taxon>
        <taxon>Eremomycetaceae</taxon>
        <taxon>Eremomyces</taxon>
    </lineage>
</organism>
<dbReference type="GO" id="GO:0003743">
    <property type="term" value="F:translation initiation factor activity"/>
    <property type="evidence" value="ECO:0007669"/>
    <property type="project" value="UniProtKB-KW"/>
</dbReference>
<dbReference type="Gene3D" id="2.160.10.10">
    <property type="entry name" value="Hexapeptide repeat proteins"/>
    <property type="match status" value="1"/>
</dbReference>
<evidence type="ECO:0000256" key="6">
    <source>
        <dbReference type="ARBA" id="ARBA00022917"/>
    </source>
</evidence>
<dbReference type="GO" id="GO:0005829">
    <property type="term" value="C:cytosol"/>
    <property type="evidence" value="ECO:0007669"/>
    <property type="project" value="UniProtKB-SubCell"/>
</dbReference>
<name>A0A6G1FU48_9PEZI</name>
<dbReference type="AlphaFoldDB" id="A0A6G1FU48"/>
<evidence type="ECO:0000256" key="10">
    <source>
        <dbReference type="ARBA" id="ARBA00044345"/>
    </source>
</evidence>
<dbReference type="InterPro" id="IPR029044">
    <property type="entry name" value="Nucleotide-diphossugar_trans"/>
</dbReference>
<dbReference type="SMART" id="SM00515">
    <property type="entry name" value="eIF5C"/>
    <property type="match status" value="1"/>
</dbReference>
<dbReference type="InterPro" id="IPR016024">
    <property type="entry name" value="ARM-type_fold"/>
</dbReference>
<gene>
    <name evidence="14 16" type="ORF">P152DRAFT_461602</name>
</gene>
<feature type="domain" description="W2" evidence="13">
    <location>
        <begin position="531"/>
        <end position="706"/>
    </location>
</feature>
<accession>A0A6G1FU48</accession>
<dbReference type="InterPro" id="IPR051956">
    <property type="entry name" value="eIF2B_epsilon"/>
</dbReference>
<proteinExistence type="inferred from homology"/>
<dbReference type="SUPFAM" id="SSF53448">
    <property type="entry name" value="Nucleotide-diphospho-sugar transferases"/>
    <property type="match status" value="1"/>
</dbReference>
<dbReference type="Proteomes" id="UP000504638">
    <property type="component" value="Unplaced"/>
</dbReference>
<evidence type="ECO:0000313" key="16">
    <source>
        <dbReference type="RefSeq" id="XP_033531046.1"/>
    </source>
</evidence>
<comment type="subunit">
    <text evidence="11">Component of the translation initiation factor 2B (eIF2B) complex which is a heterodecamer of two sets of five different subunits: alpha, beta, gamma, delta and epsilon. Subunits alpha, beta and delta comprise a regulatory subcomplex and subunits epsilon and gamma comprise a catalytic subcomplex. Within the complex, the hexameric regulatory complex resides at the center, with the two heterodimeric catalytic subcomplexes bound on opposite sides.</text>
</comment>
<evidence type="ECO:0000256" key="3">
    <source>
        <dbReference type="ARBA" id="ARBA00018601"/>
    </source>
</evidence>
<feature type="region of interest" description="Disordered" evidence="12">
    <location>
        <begin position="696"/>
        <end position="715"/>
    </location>
</feature>
<evidence type="ECO:0000256" key="7">
    <source>
        <dbReference type="ARBA" id="ARBA00030179"/>
    </source>
</evidence>
<dbReference type="EMBL" id="ML975173">
    <property type="protein sequence ID" value="KAF1809415.1"/>
    <property type="molecule type" value="Genomic_DNA"/>
</dbReference>
<dbReference type="InterPro" id="IPR003307">
    <property type="entry name" value="W2_domain"/>
</dbReference>
<evidence type="ECO:0000313" key="14">
    <source>
        <dbReference type="EMBL" id="KAF1809415.1"/>
    </source>
</evidence>
<dbReference type="GO" id="GO:0016740">
    <property type="term" value="F:transferase activity"/>
    <property type="evidence" value="ECO:0007669"/>
    <property type="project" value="UniProtKB-KW"/>
</dbReference>
<evidence type="ECO:0000256" key="5">
    <source>
        <dbReference type="ARBA" id="ARBA00022540"/>
    </source>
</evidence>
<dbReference type="CDD" id="cd04197">
    <property type="entry name" value="eIF-2B_epsilon_N"/>
    <property type="match status" value="1"/>
</dbReference>
<evidence type="ECO:0000256" key="11">
    <source>
        <dbReference type="ARBA" id="ARBA00046432"/>
    </source>
</evidence>
<evidence type="ECO:0000256" key="2">
    <source>
        <dbReference type="ARBA" id="ARBA00007878"/>
    </source>
</evidence>
<feature type="compositionally biased region" description="Low complexity" evidence="12">
    <location>
        <begin position="516"/>
        <end position="529"/>
    </location>
</feature>
<dbReference type="Pfam" id="PF00483">
    <property type="entry name" value="NTP_transferase"/>
    <property type="match status" value="1"/>
</dbReference>
<dbReference type="InterPro" id="IPR056764">
    <property type="entry name" value="LbH_EIF2B3/5"/>
</dbReference>
<dbReference type="RefSeq" id="XP_033531046.1">
    <property type="nucleotide sequence ID" value="XM_033680161.1"/>
</dbReference>
<feature type="compositionally biased region" description="Basic and acidic residues" evidence="12">
    <location>
        <begin position="506"/>
        <end position="515"/>
    </location>
</feature>
<dbReference type="GO" id="GO:0031369">
    <property type="term" value="F:translation initiation factor binding"/>
    <property type="evidence" value="ECO:0007669"/>
    <property type="project" value="InterPro"/>
</dbReference>
<keyword evidence="14 16" id="KW-0808">Transferase</keyword>
<dbReference type="Gene3D" id="1.25.40.180">
    <property type="match status" value="1"/>
</dbReference>
<keyword evidence="5" id="KW-0396">Initiation factor</keyword>
<sequence>MGPKAKKGGGNEKSKSAEEEREDPLQAVVLADAFETRFQPFTVERPRCLITLANTPLIHYTLEFLANAGVEEVYVYCGSHKEQVEDYINTSKWNSTSSPFSKLEIIRSTSRSVGDAMRDLDKRNILVNDFIIVYGDLVSNVPLEAALAEHRARRAKDPSAIMTMVLREAGRHHRTKAIRRKPVFVMDRNESSSNRCLHYEEMHSLPGGRYTSIDEEILTSTASLDIRGDLIDCGIDICTPDVIAQWSDNFDWEVPRSGFLYGVLKDYELNGKTIHVHIVEDHYAARAQNIRSYDAVSKDVISRWAYPLSPDSNLLHTQSYKLQKGNVYKEDGVILSRSCIINGGTVLGQGTSVGDRTRISKCVIGRRCQIGRDVQLEGAYIWDDTVIADGADVRQAIIANEAVVGKNCKVEPGALISYGVRIADGFTVPGTARLTRYRSEDDGNPIKGETDPAAVGDTGEGFQFIDPDADEEEVEADTSGLGKLAHMNLSTDSISTLDSEGDLSDEEPRHHDRDAGGSMVSLVSDDSSMAPQSAADFHHDATASLLDSLQKGDQPENIALELNGLRMATNASESQVRKSVVAAFMKRVSQVMEDGATVQQSVETALGNFGDLLKRTMFDQNLEEKNDQVDFMLLIQADMVHRSKGDTILPFVARQLHAMEVVEEEGFEQWWNDPRSSKDAAMVQVRMKTEPFVDYLLQSDDESDEDEDEESEEDE</sequence>
<dbReference type="CDD" id="cd05787">
    <property type="entry name" value="LbH_eIF2B_epsilon"/>
    <property type="match status" value="1"/>
</dbReference>
<keyword evidence="4" id="KW-0963">Cytoplasm</keyword>
<dbReference type="CDD" id="cd11558">
    <property type="entry name" value="W2_eIF2B_epsilon"/>
    <property type="match status" value="1"/>
</dbReference>